<organism evidence="1 2">
    <name type="scientific">Aerococcus viridans (strain ATCC 11563 / DSM 20340 / CCUG 4311 / JCM 20461 / NBRC 12219 / NCTC 8251 / M1)</name>
    <dbReference type="NCBI Taxonomy" id="655812"/>
    <lineage>
        <taxon>Bacteria</taxon>
        <taxon>Bacillati</taxon>
        <taxon>Bacillota</taxon>
        <taxon>Bacilli</taxon>
        <taxon>Lactobacillales</taxon>
        <taxon>Aerococcaceae</taxon>
        <taxon>Aerococcus</taxon>
    </lineage>
</organism>
<gene>
    <name evidence="1" type="ORF">HMPREF0061_0226</name>
</gene>
<protein>
    <submittedName>
        <fullName evidence="1">Uncharacterized protein</fullName>
    </submittedName>
</protein>
<reference evidence="1 2" key="1">
    <citation type="submission" date="2010-04" db="EMBL/GenBank/DDBJ databases">
        <authorList>
            <person name="Muzny D."/>
            <person name="Qin X."/>
            <person name="Deng J."/>
            <person name="Jiang H."/>
            <person name="Liu Y."/>
            <person name="Qu J."/>
            <person name="Song X.-Z."/>
            <person name="Zhang L."/>
            <person name="Thornton R."/>
            <person name="Coyle M."/>
            <person name="Francisco L."/>
            <person name="Jackson L."/>
            <person name="Javaid M."/>
            <person name="Korchina V."/>
            <person name="Kovar C."/>
            <person name="Mata R."/>
            <person name="Mathew T."/>
            <person name="Ngo R."/>
            <person name="Nguyen L."/>
            <person name="Nguyen N."/>
            <person name="Okwuonu G."/>
            <person name="Ongeri F."/>
            <person name="Pham C."/>
            <person name="Simmons D."/>
            <person name="Wilczek-Boney K."/>
            <person name="Hale W."/>
            <person name="Jakkamsetti A."/>
            <person name="Pham P."/>
            <person name="Ruth R."/>
            <person name="San Lucas F."/>
            <person name="Warren J."/>
            <person name="Zhang J."/>
            <person name="Zhao Z."/>
            <person name="Zhou C."/>
            <person name="Zhu D."/>
            <person name="Lee S."/>
            <person name="Bess C."/>
            <person name="Blankenburg K."/>
            <person name="Forbes L."/>
            <person name="Fu Q."/>
            <person name="Gubbala S."/>
            <person name="Hirani K."/>
            <person name="Jayaseelan J.C."/>
            <person name="Lara F."/>
            <person name="Munidasa M."/>
            <person name="Palculict T."/>
            <person name="Patil S."/>
            <person name="Pu L.-L."/>
            <person name="Saada N."/>
            <person name="Tang L."/>
            <person name="Weissenberger G."/>
            <person name="Zhu Y."/>
            <person name="Hemphill L."/>
            <person name="Shang Y."/>
            <person name="Youmans B."/>
            <person name="Ayvaz T."/>
            <person name="Ross M."/>
            <person name="Santibanez J."/>
            <person name="Aqrawi P."/>
            <person name="Gross S."/>
            <person name="Joshi V."/>
            <person name="Fowler G."/>
            <person name="Nazareth L."/>
            <person name="Reid J."/>
            <person name="Worley K."/>
            <person name="Petrosino J."/>
            <person name="Highlander S."/>
            <person name="Gibbs R."/>
            <person name="Gibbs R."/>
        </authorList>
    </citation>
    <scope>NUCLEOTIDE SEQUENCE [LARGE SCALE GENOMIC DNA]</scope>
    <source>
        <strain evidence="1 2">ATCC 11563</strain>
    </source>
</reference>
<name>A0ABN0AAR9_AERVM</name>
<dbReference type="Proteomes" id="UP000003764">
    <property type="component" value="Unassembled WGS sequence"/>
</dbReference>
<dbReference type="EMBL" id="ADNT01000021">
    <property type="protein sequence ID" value="EFG50412.1"/>
    <property type="molecule type" value="Genomic_DNA"/>
</dbReference>
<proteinExistence type="predicted"/>
<feature type="non-terminal residue" evidence="1">
    <location>
        <position position="1"/>
    </location>
</feature>
<comment type="caution">
    <text evidence="1">The sequence shown here is derived from an EMBL/GenBank/DDBJ whole genome shotgun (WGS) entry which is preliminary data.</text>
</comment>
<evidence type="ECO:0000313" key="2">
    <source>
        <dbReference type="Proteomes" id="UP000003764"/>
    </source>
</evidence>
<accession>A0ABN0AAR9</accession>
<keyword evidence="2" id="KW-1185">Reference proteome</keyword>
<evidence type="ECO:0000313" key="1">
    <source>
        <dbReference type="EMBL" id="EFG50412.1"/>
    </source>
</evidence>
<sequence length="45" mass="5444">YQLKILSQMLSTQMFLKLLLKVSIKQQSKCKNRNLRHTRYYITAI</sequence>